<evidence type="ECO:0000313" key="2">
    <source>
        <dbReference type="Proteomes" id="UP000831701"/>
    </source>
</evidence>
<dbReference type="EMBL" id="CM041547">
    <property type="protein sequence ID" value="KAI3359260.1"/>
    <property type="molecule type" value="Genomic_DNA"/>
</dbReference>
<organism evidence="1 2">
    <name type="scientific">Scortum barcoo</name>
    <name type="common">barcoo grunter</name>
    <dbReference type="NCBI Taxonomy" id="214431"/>
    <lineage>
        <taxon>Eukaryota</taxon>
        <taxon>Metazoa</taxon>
        <taxon>Chordata</taxon>
        <taxon>Craniata</taxon>
        <taxon>Vertebrata</taxon>
        <taxon>Euteleostomi</taxon>
        <taxon>Actinopterygii</taxon>
        <taxon>Neopterygii</taxon>
        <taxon>Teleostei</taxon>
        <taxon>Neoteleostei</taxon>
        <taxon>Acanthomorphata</taxon>
        <taxon>Eupercaria</taxon>
        <taxon>Centrarchiformes</taxon>
        <taxon>Terapontoidei</taxon>
        <taxon>Terapontidae</taxon>
        <taxon>Scortum</taxon>
    </lineage>
</organism>
<gene>
    <name evidence="1" type="ORF">L3Q82_002779</name>
</gene>
<name>A0ACB8VUY4_9TELE</name>
<comment type="caution">
    <text evidence="1">The sequence shown here is derived from an EMBL/GenBank/DDBJ whole genome shotgun (WGS) entry which is preliminary data.</text>
</comment>
<protein>
    <submittedName>
        <fullName evidence="1">Uncharacterized protein</fullName>
    </submittedName>
</protein>
<proteinExistence type="predicted"/>
<accession>A0ACB8VUY4</accession>
<evidence type="ECO:0000313" key="1">
    <source>
        <dbReference type="EMBL" id="KAI3359260.1"/>
    </source>
</evidence>
<sequence length="588" mass="65740">MATDVQCTAVTATEKAVYLEDVMKVLAEQGKILVGELTCTAEKKTLARIAGRDKEDVWLCPRTRIGIISSAELVESVQTCEVKFHRISADVEQVSVDTKDESFHSKAQSVLDKLDIGGTDNERTALCASLAKYIDVFTDDDDDNLRSTDKVKHEIKLVDDVPVTQPYRRIPPNQYEEVQEQISKLLKKGIIQESESSYASPVVVVRKSDGSIRLCVDYPKLNLKTKKDAFPLPHINESFDALRGATYFSTIDLASGYHQVAVDESGRHKTAFTTPFGLFEYLRMPMGVCSGPATFQRLMQATMNDLIFEIMLVYLDDILGRNFESEVIAELCKLYEVKKTRTTPHHPAGNGQCERFNRTLHELLRTLPNDKKKCWPEHLPELVYAYNVTPHATTGYSPYYLLYGVEPHLPVDALAREHPGDRKLDWIAVHQQRLRDAHAQAKEYAEQKAAERIALQRNKVVNILGTTFTVQPVEGGPVKRVNRVDVRPCVNPQILTPGAVTVSESELDVVMEVETHSGSSDEDSEEGVVVEEVYSTTTNPIPNVEEAEVPSRMAWGRNDLLSLSVEQDSDNSLSLKLLLCLEMALCSG</sequence>
<dbReference type="Proteomes" id="UP000831701">
    <property type="component" value="Chromosome 17"/>
</dbReference>
<keyword evidence="2" id="KW-1185">Reference proteome</keyword>
<reference evidence="1" key="1">
    <citation type="submission" date="2022-04" db="EMBL/GenBank/DDBJ databases">
        <title>Jade perch genome.</title>
        <authorList>
            <person name="Chao B."/>
        </authorList>
    </citation>
    <scope>NUCLEOTIDE SEQUENCE</scope>
    <source>
        <strain evidence="1">CB-2022</strain>
    </source>
</reference>